<dbReference type="PANTHER" id="PTHR42908">
    <property type="entry name" value="TRANSLATION ELONGATION FACTOR-RELATED"/>
    <property type="match status" value="1"/>
</dbReference>
<dbReference type="InterPro" id="IPR005225">
    <property type="entry name" value="Small_GTP-bd"/>
</dbReference>
<dbReference type="Gene3D" id="3.40.50.300">
    <property type="entry name" value="P-loop containing nucleotide triphosphate hydrolases"/>
    <property type="match status" value="1"/>
</dbReference>
<dbReference type="SUPFAM" id="SSF54980">
    <property type="entry name" value="EF-G C-terminal domain-like"/>
    <property type="match status" value="1"/>
</dbReference>
<keyword evidence="2" id="KW-0251">Elongation factor</keyword>
<dbReference type="Proteomes" id="UP001516464">
    <property type="component" value="Unassembled WGS sequence"/>
</dbReference>
<dbReference type="EMBL" id="SBIQ01000030">
    <property type="protein sequence ID" value="KAF7684092.1"/>
    <property type="molecule type" value="Genomic_DNA"/>
</dbReference>
<dbReference type="SUPFAM" id="SSF52540">
    <property type="entry name" value="P-loop containing nucleoside triphosphate hydrolases"/>
    <property type="match status" value="1"/>
</dbReference>
<keyword evidence="3" id="KW-1185">Reference proteome</keyword>
<evidence type="ECO:0000313" key="2">
    <source>
        <dbReference type="EMBL" id="KAF7684092.1"/>
    </source>
</evidence>
<dbReference type="NCBIfam" id="TIGR00231">
    <property type="entry name" value="small_GTP"/>
    <property type="match status" value="1"/>
</dbReference>
<dbReference type="InterPro" id="IPR027417">
    <property type="entry name" value="P-loop_NTPase"/>
</dbReference>
<dbReference type="InterPro" id="IPR000795">
    <property type="entry name" value="T_Tr_GTP-bd_dom"/>
</dbReference>
<comment type="caution">
    <text evidence="2">The sequence shown here is derived from an EMBL/GenBank/DDBJ whole genome shotgun (WGS) entry which is preliminary data.</text>
</comment>
<feature type="domain" description="Tr-type G" evidence="1">
    <location>
        <begin position="2"/>
        <end position="215"/>
    </location>
</feature>
<dbReference type="GO" id="GO:0003746">
    <property type="term" value="F:translation elongation factor activity"/>
    <property type="evidence" value="ECO:0007669"/>
    <property type="project" value="UniProtKB-KW"/>
</dbReference>
<protein>
    <submittedName>
        <fullName evidence="2">Elongation factor 2</fullName>
    </submittedName>
</protein>
<name>A0ABQ7I0Z5_9MICR</name>
<dbReference type="PROSITE" id="PS51722">
    <property type="entry name" value="G_TR_2"/>
    <property type="match status" value="1"/>
</dbReference>
<dbReference type="Pfam" id="PF00009">
    <property type="entry name" value="GTP_EFTU"/>
    <property type="match status" value="1"/>
</dbReference>
<gene>
    <name evidence="2" type="primary">fusA_0</name>
    <name evidence="2" type="ORF">TCON_0729</name>
</gene>
<proteinExistence type="predicted"/>
<evidence type="ECO:0000259" key="1">
    <source>
        <dbReference type="PROSITE" id="PS51722"/>
    </source>
</evidence>
<reference evidence="2 3" key="1">
    <citation type="submission" date="2019-01" db="EMBL/GenBank/DDBJ databases">
        <title>Genomes sequencing and comparative genomics of infectious freshwater microsporidia, Cucumispora dikerogammari and Thelohania contejeani.</title>
        <authorList>
            <person name="Cormier A."/>
            <person name="Giraud I."/>
            <person name="Wattier R."/>
            <person name="Teixeira M."/>
            <person name="Grandjean F."/>
            <person name="Rigaud T."/>
            <person name="Cordaux R."/>
        </authorList>
    </citation>
    <scope>NUCLEOTIDE SEQUENCE [LARGE SCALE GENOMIC DNA]</scope>
    <source>
        <strain evidence="2">T1</strain>
        <tissue evidence="2">Spores</tissue>
    </source>
</reference>
<dbReference type="InterPro" id="IPR035647">
    <property type="entry name" value="EFG_III/V"/>
</dbReference>
<evidence type="ECO:0000313" key="3">
    <source>
        <dbReference type="Proteomes" id="UP001516464"/>
    </source>
</evidence>
<keyword evidence="2" id="KW-0648">Protein biosynthesis</keyword>
<dbReference type="Gene3D" id="3.30.70.240">
    <property type="match status" value="1"/>
</dbReference>
<accession>A0ABQ7I0Z5</accession>
<sequence length="647" mass="74332">MHNTIITSIIAHIDHGKTTLIDSLVATQGVISKSSAGNLRYLDTREDEQRRGITLKLSAITLQHISKHIIIDTPGHVDFESLVEASSYLSDVFVIIIDVSEGITPRTISLTNFVKNHNCVLVLNKIDKLINMELDLLMNSIDEIINRMNGLLTSLETQFNWKYNNIIIACSTLCYGINKNILEKVIIKNNIKAKNSLRNGLKFLKMVNEKIEKNETKKIMEAMGIKSNDGKAILSGMFSLAESVFSSIETTFKPKPKNYMGVSTYSVLKLPFIFTKENILFVTRLHNGTLNAGDYIYCKNNVESKKCQIEALYKFGLNGYIQVESVKSPTLVAIKADMIKNCIISLIPQPNYIEIKSKPFYKAKIRSKRNEELKEKLRTMVYTEPLLKVKLNKFGDFELICEGKVQFEKILADLDDVEVKDFEELFCETISKDYAQSYECEGYKCNIKLEQISEMDSKAGDPKLINVESEYASLILSVYELFITRGPLIEEPIKNTKFTIILENSTLEDVDINLFSYIKNCLKTTFMNANPKILAYFYECTLNLCKEYLGAVYECLQKFQFIMIDENYEHETEFFIIKALIPQFSYISFIEEVRLRTKGSVYISLKEFGYMVSYKFDKHIEKIRRKKGLFLGEKLVENPEKQRTLKK</sequence>
<dbReference type="PANTHER" id="PTHR42908:SF3">
    <property type="entry name" value="ELONGATION FACTOR-LIKE GTPASE 1"/>
    <property type="match status" value="1"/>
</dbReference>
<organism evidence="2 3">
    <name type="scientific">Astathelohania contejeani</name>
    <dbReference type="NCBI Taxonomy" id="164912"/>
    <lineage>
        <taxon>Eukaryota</taxon>
        <taxon>Fungi</taxon>
        <taxon>Fungi incertae sedis</taxon>
        <taxon>Microsporidia</taxon>
        <taxon>Astathelohaniidae</taxon>
        <taxon>Astathelohania</taxon>
    </lineage>
</organism>
<dbReference type="PRINTS" id="PR00315">
    <property type="entry name" value="ELONGATNFCT"/>
</dbReference>